<comment type="caution">
    <text evidence="3">The sequence shown here is derived from an EMBL/GenBank/DDBJ whole genome shotgun (WGS) entry which is preliminary data.</text>
</comment>
<sequence>MSVPMPGADRHRLHLVPAEGPLTGQRIGVPADTLPVHTGQDGLPALLTLNSAVDPVSAAVRLVPLAAVPDGVVAVNEDLAARLGFDEGTEVRDWRLDAVPVEPVKSLTLESSVEAPFDVLAREIGEAGLPGTLLWIPSQEDAELWIDVPGSASFRVRALEAGGRRGVLVEIGERTDVELFVSSARNGVDIVILADCSGSMSVPDIPEYSEGSAYGGYSARGRPRMDVLRSALNDLLEMRLRISGRVSRLAMLKFTHVTEHVFPRDGGMAELDAGSTGPAVEEFRNAVAVLRPEDAGTDIGNALHEAANLLYLHGKPGNERLIVLVSDGAHWSRRGNDGVGEVVYADREPVSLMEYLHVNTKVRLHAVGVSTMAMYRRWIAAGNRGGEVFEPNHELLQQLVRVGGGDDAAIGGFDVLARYFSGLGAGMTRRVSLGRTRRPRPDGTLPPRLDQALRLLAERHRANASAGSAHQATHDARALGQRLMESTGVAIGESRRALGRPLFRDELVRMAVNRAVVTLQTRPHPTFERDLASAFSPARLACVPAELAEPLDTLGTLLEQLRTARQNGAWDTGRRIAWVDELATAMDSLVVALKTLPDAQRQPADPTSTAAPRPDEHAQEPSAGRYGATPAPVPQRDGYDSTETGPYAPAAAAPGAPAPTAQEPDQQTPTTMPLFRYRGEE</sequence>
<keyword evidence="4" id="KW-1185">Reference proteome</keyword>
<dbReference type="STRING" id="661399.AQJ67_32410"/>
<feature type="compositionally biased region" description="Low complexity" evidence="1">
    <location>
        <begin position="644"/>
        <end position="661"/>
    </location>
</feature>
<dbReference type="OrthoDB" id="3917072at2"/>
<evidence type="ECO:0000256" key="1">
    <source>
        <dbReference type="SAM" id="MobiDB-lite"/>
    </source>
</evidence>
<feature type="region of interest" description="Disordered" evidence="1">
    <location>
        <begin position="597"/>
        <end position="681"/>
    </location>
</feature>
<evidence type="ECO:0000313" key="3">
    <source>
        <dbReference type="EMBL" id="KUN96876.1"/>
    </source>
</evidence>
<dbReference type="InterPro" id="IPR002035">
    <property type="entry name" value="VWF_A"/>
</dbReference>
<reference evidence="3 4" key="1">
    <citation type="submission" date="2015-10" db="EMBL/GenBank/DDBJ databases">
        <title>Draft genome sequence of Streptomyces caeruleatus NRRL B-24802, type strain for the species Streptomyces caeruleatus.</title>
        <authorList>
            <person name="Ruckert C."/>
            <person name="Winkler A."/>
            <person name="Kalinowski J."/>
            <person name="Kampfer P."/>
            <person name="Glaeser S."/>
        </authorList>
    </citation>
    <scope>NUCLEOTIDE SEQUENCE [LARGE SCALE GENOMIC DNA]</scope>
    <source>
        <strain evidence="3 4">NRRL B-24802</strain>
    </source>
</reference>
<feature type="domain" description="VWFA" evidence="2">
    <location>
        <begin position="189"/>
        <end position="370"/>
    </location>
</feature>
<dbReference type="SMART" id="SM00327">
    <property type="entry name" value="VWA"/>
    <property type="match status" value="1"/>
</dbReference>
<dbReference type="SUPFAM" id="SSF53300">
    <property type="entry name" value="vWA-like"/>
    <property type="match status" value="1"/>
</dbReference>
<proteinExistence type="predicted"/>
<dbReference type="PANTHER" id="PTHR10579:SF43">
    <property type="entry name" value="ZINC FINGER (C3HC4-TYPE RING FINGER) FAMILY PROTEIN"/>
    <property type="match status" value="1"/>
</dbReference>
<dbReference type="AlphaFoldDB" id="A0A101TR20"/>
<organism evidence="3 4">
    <name type="scientific">Streptomyces caeruleatus</name>
    <dbReference type="NCBI Taxonomy" id="661399"/>
    <lineage>
        <taxon>Bacteria</taxon>
        <taxon>Bacillati</taxon>
        <taxon>Actinomycetota</taxon>
        <taxon>Actinomycetes</taxon>
        <taxon>Kitasatosporales</taxon>
        <taxon>Streptomycetaceae</taxon>
        <taxon>Streptomyces</taxon>
    </lineage>
</organism>
<dbReference type="InterPro" id="IPR036465">
    <property type="entry name" value="vWFA_dom_sf"/>
</dbReference>
<dbReference type="PANTHER" id="PTHR10579">
    <property type="entry name" value="CALCIUM-ACTIVATED CHLORIDE CHANNEL REGULATOR"/>
    <property type="match status" value="1"/>
</dbReference>
<dbReference type="RefSeq" id="WP_062722913.1">
    <property type="nucleotide sequence ID" value="NZ_KQ948935.1"/>
</dbReference>
<evidence type="ECO:0000259" key="2">
    <source>
        <dbReference type="PROSITE" id="PS50234"/>
    </source>
</evidence>
<gene>
    <name evidence="3" type="ORF">AQJ67_32410</name>
</gene>
<dbReference type="Proteomes" id="UP000053429">
    <property type="component" value="Unassembled WGS sequence"/>
</dbReference>
<dbReference type="Pfam" id="PF13519">
    <property type="entry name" value="VWA_2"/>
    <property type="match status" value="1"/>
</dbReference>
<name>A0A101TR20_9ACTN</name>
<dbReference type="PROSITE" id="PS50234">
    <property type="entry name" value="VWFA"/>
    <property type="match status" value="1"/>
</dbReference>
<dbReference type="CDD" id="cd00198">
    <property type="entry name" value="vWFA"/>
    <property type="match status" value="1"/>
</dbReference>
<evidence type="ECO:0000313" key="4">
    <source>
        <dbReference type="Proteomes" id="UP000053429"/>
    </source>
</evidence>
<accession>A0A101TR20</accession>
<protein>
    <recommendedName>
        <fullName evidence="2">VWFA domain-containing protein</fullName>
    </recommendedName>
</protein>
<dbReference type="InterPro" id="IPR051266">
    <property type="entry name" value="CLCR"/>
</dbReference>
<dbReference type="EMBL" id="LMWY01000043">
    <property type="protein sequence ID" value="KUN96876.1"/>
    <property type="molecule type" value="Genomic_DNA"/>
</dbReference>
<dbReference type="Gene3D" id="3.40.50.410">
    <property type="entry name" value="von Willebrand factor, type A domain"/>
    <property type="match status" value="1"/>
</dbReference>